<dbReference type="AlphaFoldDB" id="A0A058ZKF5"/>
<dbReference type="EMBL" id="AQQY01000005">
    <property type="protein sequence ID" value="KCV82058.1"/>
    <property type="molecule type" value="Genomic_DNA"/>
</dbReference>
<comment type="caution">
    <text evidence="2">The sequence shown here is derived from an EMBL/GenBank/DDBJ whole genome shotgun (WGS) entry which is preliminary data.</text>
</comment>
<evidence type="ECO:0000313" key="3">
    <source>
        <dbReference type="Proteomes" id="UP000024836"/>
    </source>
</evidence>
<dbReference type="eggNOG" id="ENOG5032S5H">
    <property type="taxonomic scope" value="Bacteria"/>
</dbReference>
<proteinExistence type="predicted"/>
<evidence type="ECO:0000259" key="1">
    <source>
        <dbReference type="Pfam" id="PF13403"/>
    </source>
</evidence>
<evidence type="ECO:0000313" key="2">
    <source>
        <dbReference type="EMBL" id="KCV82058.1"/>
    </source>
</evidence>
<sequence length="159" mass="17283">MVLTFDAGLQPITELRRSVLDDAHNIGARTDWPLWVPAGALGNEAEFTLMPHQTVMVESDLAEEYSGDPFALIPASALEGRLGIARRAPQMEQEVITLHFEQEQVVFVNGSALVLCPAALGGDMTRSGSYEVLDILQAQAIVQDLEPRPAERPAPQAVH</sequence>
<dbReference type="STRING" id="1461693.ATO10_09433"/>
<dbReference type="Pfam" id="PF13403">
    <property type="entry name" value="Hint_2"/>
    <property type="match status" value="1"/>
</dbReference>
<dbReference type="Proteomes" id="UP000024836">
    <property type="component" value="Unassembled WGS sequence"/>
</dbReference>
<name>A0A058ZKF5_9RHOB</name>
<reference evidence="2 3" key="1">
    <citation type="submission" date="2013-04" db="EMBL/GenBank/DDBJ databases">
        <title>Shimia sp. 22II-S11-Z10 Genome Sequencing.</title>
        <authorList>
            <person name="Lai Q."/>
            <person name="Li G."/>
            <person name="Shao Z."/>
        </authorList>
    </citation>
    <scope>NUCLEOTIDE SEQUENCE [LARGE SCALE GENOMIC DNA]</scope>
    <source>
        <strain evidence="3">22II-S11-Z10</strain>
    </source>
</reference>
<organism evidence="2 3">
    <name type="scientific">Actibacterium atlanticum</name>
    <dbReference type="NCBI Taxonomy" id="1461693"/>
    <lineage>
        <taxon>Bacteria</taxon>
        <taxon>Pseudomonadati</taxon>
        <taxon>Pseudomonadota</taxon>
        <taxon>Alphaproteobacteria</taxon>
        <taxon>Rhodobacterales</taxon>
        <taxon>Roseobacteraceae</taxon>
        <taxon>Actibacterium</taxon>
    </lineage>
</organism>
<accession>A0A058ZKF5</accession>
<protein>
    <recommendedName>
        <fullName evidence="1">Hedgehog/Intein (Hint) domain-containing protein</fullName>
    </recommendedName>
</protein>
<dbReference type="InterPro" id="IPR028992">
    <property type="entry name" value="Hedgehog/Intein_dom"/>
</dbReference>
<gene>
    <name evidence="2" type="ORF">ATO10_09433</name>
</gene>
<keyword evidence="3" id="KW-1185">Reference proteome</keyword>
<feature type="domain" description="Hedgehog/Intein (Hint)" evidence="1">
    <location>
        <begin position="2"/>
        <end position="111"/>
    </location>
</feature>